<evidence type="ECO:0000256" key="3">
    <source>
        <dbReference type="ARBA" id="ARBA00023163"/>
    </source>
</evidence>
<dbReference type="InterPro" id="IPR041617">
    <property type="entry name" value="TPR_MalT"/>
</dbReference>
<dbReference type="GO" id="GO:0006355">
    <property type="term" value="P:regulation of DNA-templated transcription"/>
    <property type="evidence" value="ECO:0007669"/>
    <property type="project" value="InterPro"/>
</dbReference>
<evidence type="ECO:0000256" key="1">
    <source>
        <dbReference type="ARBA" id="ARBA00023015"/>
    </source>
</evidence>
<dbReference type="PANTHER" id="PTHR44688">
    <property type="entry name" value="DNA-BINDING TRANSCRIPTIONAL ACTIVATOR DEVR_DOSR"/>
    <property type="match status" value="1"/>
</dbReference>
<evidence type="ECO:0000256" key="2">
    <source>
        <dbReference type="ARBA" id="ARBA00023125"/>
    </source>
</evidence>
<proteinExistence type="predicted"/>
<dbReference type="InterPro" id="IPR036388">
    <property type="entry name" value="WH-like_DNA-bd_sf"/>
</dbReference>
<dbReference type="PROSITE" id="PS00622">
    <property type="entry name" value="HTH_LUXR_1"/>
    <property type="match status" value="1"/>
</dbReference>
<dbReference type="PANTHER" id="PTHR44688:SF16">
    <property type="entry name" value="DNA-BINDING TRANSCRIPTIONAL ACTIVATOR DEVR_DOSR"/>
    <property type="match status" value="1"/>
</dbReference>
<keyword evidence="1" id="KW-0805">Transcription regulation</keyword>
<organism evidence="5 6">
    <name type="scientific">Paraburkholderia phenazinium</name>
    <dbReference type="NCBI Taxonomy" id="60549"/>
    <lineage>
        <taxon>Bacteria</taxon>
        <taxon>Pseudomonadati</taxon>
        <taxon>Pseudomonadota</taxon>
        <taxon>Betaproteobacteria</taxon>
        <taxon>Burkholderiales</taxon>
        <taxon>Burkholderiaceae</taxon>
        <taxon>Paraburkholderia</taxon>
    </lineage>
</organism>
<evidence type="ECO:0000313" key="5">
    <source>
        <dbReference type="EMBL" id="SIO27384.1"/>
    </source>
</evidence>
<dbReference type="Pfam" id="PF00196">
    <property type="entry name" value="GerE"/>
    <property type="match status" value="1"/>
</dbReference>
<dbReference type="OrthoDB" id="134985at2"/>
<evidence type="ECO:0000259" key="4">
    <source>
        <dbReference type="PROSITE" id="PS50043"/>
    </source>
</evidence>
<dbReference type="Gene3D" id="1.10.10.10">
    <property type="entry name" value="Winged helix-like DNA-binding domain superfamily/Winged helix DNA-binding domain"/>
    <property type="match status" value="1"/>
</dbReference>
<evidence type="ECO:0000313" key="6">
    <source>
        <dbReference type="Proteomes" id="UP000185151"/>
    </source>
</evidence>
<dbReference type="SUPFAM" id="SSF52540">
    <property type="entry name" value="P-loop containing nucleoside triphosphate hydrolases"/>
    <property type="match status" value="1"/>
</dbReference>
<gene>
    <name evidence="5" type="ORF">SAMN05444165_1836</name>
</gene>
<dbReference type="AlphaFoldDB" id="A0A1N6I5U9"/>
<accession>A0A1N6I5U9</accession>
<dbReference type="CDD" id="cd06170">
    <property type="entry name" value="LuxR_C_like"/>
    <property type="match status" value="1"/>
</dbReference>
<dbReference type="InterPro" id="IPR016032">
    <property type="entry name" value="Sig_transdc_resp-reg_C-effctor"/>
</dbReference>
<keyword evidence="6" id="KW-1185">Reference proteome</keyword>
<dbReference type="GO" id="GO:0003677">
    <property type="term" value="F:DNA binding"/>
    <property type="evidence" value="ECO:0007669"/>
    <property type="project" value="UniProtKB-KW"/>
</dbReference>
<dbReference type="SMART" id="SM00421">
    <property type="entry name" value="HTH_LUXR"/>
    <property type="match status" value="1"/>
</dbReference>
<dbReference type="Pfam" id="PF17874">
    <property type="entry name" value="TPR_MalT"/>
    <property type="match status" value="1"/>
</dbReference>
<dbReference type="InterPro" id="IPR027417">
    <property type="entry name" value="P-loop_NTPase"/>
</dbReference>
<dbReference type="PROSITE" id="PS50043">
    <property type="entry name" value="HTH_LUXR_2"/>
    <property type="match status" value="1"/>
</dbReference>
<dbReference type="PRINTS" id="PR00038">
    <property type="entry name" value="HTHLUXR"/>
</dbReference>
<keyword evidence="2" id="KW-0238">DNA-binding</keyword>
<protein>
    <submittedName>
        <fullName evidence="5">LuxR family transcriptional regulator, maltose regulon positive regulatory protein</fullName>
    </submittedName>
</protein>
<dbReference type="Gene3D" id="1.25.40.10">
    <property type="entry name" value="Tetratricopeptide repeat domain"/>
    <property type="match status" value="1"/>
</dbReference>
<dbReference type="Proteomes" id="UP000185151">
    <property type="component" value="Unassembled WGS sequence"/>
</dbReference>
<sequence length="908" mass="99821">MHATEAIRPNSAPLFLATKVLPPRLRAGLIDRPRLVLLSEKAEYARLTVIKAPAGYGKTSLALTWLKRFSSGGALAAWLSLDADDDEPTRFFHHLARALHNACASVGASAISLTSEASLPQAQTVVATLINELIDVDEEVYLFVDDYHLIGQPVIHDAMSFFIANASSNVHVVICTRTDPPLPLARLGAANDLLEIDASTLRFNFDETQCFIEHECPGALQAASVKSLFARTEGWAAALRISTSALSRDEYKRDSDISVPTGASRPFAAYLEDMLRRLPADMVGFMLRTSILERLTAPLCEAVTGLDARQGLLDTIAARQLLLEPLDIEGRWFRYHHLMGDYLRRRLETQHRDELAELHRRACAWYAGQSLWTDAVKHAIAAGDTEKAVSLMGHCAMALVRKGDLLTLLGWQRQFPAALMRGQVKISLAIAWGLALAMRFDEALAMLDTIEADAGAGDEADNTRWECLGIRSVVAGLQDDAPRALALAQRCLARPSTDSWTTNAASNVARFGHWKAGNLEALYATPWIPDSIDEDQRNVFASVYRLCLLGHAEMQQMHFGFAERYFSESMQLAERYAGPKSISAALCAPMLAHIWYEQGRLDEAEALLVELMPAIDLAVLLDSVFIAYRVLVRIAIARSNLEQAHALLNQAQTLGYARGWNRLLAGAAVERTRLYLKEGRITEAAACVGQLEQLVAALMAAADPVSPEIDTFRALAVGWLAMAQNRTEDAVGSLTSALHSVEERHGDYLALRLRTVLALIWLRGNEPARAVEVFRGVLNANTDIYRSILDQGPEVGPLLQAVRDDTRVTPQTKATVAYIDRLLDGWRALYGPAIKPAREIEYEPLSARERGILELIAQGQSNKEIARTLGIAPETVKTHVKNMFIKLAVDKRAQAVARAQAMGLVATV</sequence>
<dbReference type="RefSeq" id="WP_074295370.1">
    <property type="nucleotide sequence ID" value="NZ_FSRU01000001.1"/>
</dbReference>
<dbReference type="InterPro" id="IPR059106">
    <property type="entry name" value="WHD_MalT"/>
</dbReference>
<dbReference type="InterPro" id="IPR000792">
    <property type="entry name" value="Tscrpt_reg_LuxR_C"/>
</dbReference>
<dbReference type="EMBL" id="FSRU01000001">
    <property type="protein sequence ID" value="SIO27384.1"/>
    <property type="molecule type" value="Genomic_DNA"/>
</dbReference>
<name>A0A1N6I5U9_9BURK</name>
<dbReference type="Pfam" id="PF25873">
    <property type="entry name" value="WHD_MalT"/>
    <property type="match status" value="1"/>
</dbReference>
<keyword evidence="3" id="KW-0804">Transcription</keyword>
<dbReference type="SUPFAM" id="SSF46894">
    <property type="entry name" value="C-terminal effector domain of the bipartite response regulators"/>
    <property type="match status" value="1"/>
</dbReference>
<dbReference type="InterPro" id="IPR011990">
    <property type="entry name" value="TPR-like_helical_dom_sf"/>
</dbReference>
<feature type="domain" description="HTH luxR-type" evidence="4">
    <location>
        <begin position="838"/>
        <end position="903"/>
    </location>
</feature>
<reference evidence="5 6" key="1">
    <citation type="submission" date="2016-11" db="EMBL/GenBank/DDBJ databases">
        <authorList>
            <person name="Jaros S."/>
            <person name="Januszkiewicz K."/>
            <person name="Wedrychowicz H."/>
        </authorList>
    </citation>
    <scope>NUCLEOTIDE SEQUENCE [LARGE SCALE GENOMIC DNA]</scope>
    <source>
        <strain evidence="5 6">GAS95</strain>
    </source>
</reference>